<keyword evidence="1" id="KW-1133">Transmembrane helix</keyword>
<gene>
    <name evidence="3" type="ORF">L1785_22120</name>
</gene>
<dbReference type="InterPro" id="IPR049978">
    <property type="entry name" value="SCO6880-like"/>
</dbReference>
<accession>A0AA41UBE3</accession>
<dbReference type="RefSeq" id="WP_236091413.1">
    <property type="nucleotide sequence ID" value="NZ_JAKGSG010000066.1"/>
</dbReference>
<name>A0AA41UBE3_9MICO</name>
<evidence type="ECO:0000313" key="3">
    <source>
        <dbReference type="EMBL" id="MCF4123662.1"/>
    </source>
</evidence>
<dbReference type="InterPro" id="IPR050051">
    <property type="entry name" value="EccE_dom"/>
</dbReference>
<comment type="caution">
    <text evidence="3">The sequence shown here is derived from an EMBL/GenBank/DDBJ whole genome shotgun (WGS) entry which is preliminary data.</text>
</comment>
<evidence type="ECO:0000313" key="4">
    <source>
        <dbReference type="Proteomes" id="UP001165405"/>
    </source>
</evidence>
<keyword evidence="1" id="KW-0472">Membrane</keyword>
<dbReference type="Pfam" id="PF11203">
    <property type="entry name" value="EccE"/>
    <property type="match status" value="1"/>
</dbReference>
<dbReference type="NCBIfam" id="NF042935">
    <property type="entry name" value="SCO6880_fam"/>
    <property type="match status" value="1"/>
</dbReference>
<proteinExistence type="predicted"/>
<feature type="domain" description="Type VII secretion system protein EccE" evidence="2">
    <location>
        <begin position="229"/>
        <end position="343"/>
    </location>
</feature>
<evidence type="ECO:0000259" key="2">
    <source>
        <dbReference type="Pfam" id="PF11203"/>
    </source>
</evidence>
<feature type="transmembrane region" description="Helical" evidence="1">
    <location>
        <begin position="56"/>
        <end position="74"/>
    </location>
</feature>
<evidence type="ECO:0000256" key="1">
    <source>
        <dbReference type="SAM" id="Phobius"/>
    </source>
</evidence>
<keyword evidence="1" id="KW-0812">Transmembrane</keyword>
<dbReference type="Proteomes" id="UP001165405">
    <property type="component" value="Unassembled WGS sequence"/>
</dbReference>
<dbReference type="EMBL" id="JAKGSG010000066">
    <property type="protein sequence ID" value="MCF4123662.1"/>
    <property type="molecule type" value="Genomic_DNA"/>
</dbReference>
<dbReference type="AlphaFoldDB" id="A0AA41UBE3"/>
<organism evidence="3 4">
    <name type="scientific">Antribacter soli</name>
    <dbReference type="NCBI Taxonomy" id="2910976"/>
    <lineage>
        <taxon>Bacteria</taxon>
        <taxon>Bacillati</taxon>
        <taxon>Actinomycetota</taxon>
        <taxon>Actinomycetes</taxon>
        <taxon>Micrococcales</taxon>
        <taxon>Promicromonosporaceae</taxon>
        <taxon>Antribacter</taxon>
    </lineage>
</organism>
<sequence length="483" mass="50391">MTAPATTTSDSPLTPLKFSRLPKRALLLGLTAAQVAALAAGALPLIAAIYLGGTGVAAAAPIAALSAMVALMPVGGQPLVDWLPIGLAWAWRSTTGQLEYRVRLDRPRPAGTLALPGRAAALRIVEDPATGAALVHDPHAVTLTATMPVTSSAFTMLDPADQARRVAAWGRVLATTCRSGRIAALTVTERTLPGSGASLTEWWQTNGNDDGSLPARIYGELIERAGPTAERHETTVALTLDLRAAGRAIRAAGGGLTGAAAVIRQEAQTLAAALRAADLTPSAPLDPAALAARLRTSYDPSTAPLLEHHPPFGRGLATAGPVAVTENWGALRCDAAWHTVLWVSQWPQTAAYPVFLAPLLLMSGVQRTFTIRYEPVRADVAARDLRRKKTGHITEAAQRAKVGQVDDAAQVAEYDDVLTQEADLAAGHGVLRATGLITISATDPDELERDVAAVEQAAIQAGCETRRLWGQQAQAFASAVAAG</sequence>
<keyword evidence="4" id="KW-1185">Reference proteome</keyword>
<protein>
    <submittedName>
        <fullName evidence="3">PrgI family protein</fullName>
    </submittedName>
</protein>
<feature type="transmembrane region" description="Helical" evidence="1">
    <location>
        <begin position="25"/>
        <end position="50"/>
    </location>
</feature>
<reference evidence="3" key="1">
    <citation type="submission" date="2022-01" db="EMBL/GenBank/DDBJ databases">
        <title>Antribacter sp. nov., isolated from Guizhou of China.</title>
        <authorList>
            <person name="Chengliang C."/>
            <person name="Ya Z."/>
        </authorList>
    </citation>
    <scope>NUCLEOTIDE SEQUENCE</scope>
    <source>
        <strain evidence="3">KLBMP 9083</strain>
    </source>
</reference>